<dbReference type="RefSeq" id="WP_189133669.1">
    <property type="nucleotide sequence ID" value="NZ_BMMS01000020.1"/>
</dbReference>
<accession>A0A918E046</accession>
<name>A0A918E046_9ACTN</name>
<comment type="caution">
    <text evidence="1">The sequence shown here is derived from an EMBL/GenBank/DDBJ whole genome shotgun (WGS) entry which is preliminary data.</text>
</comment>
<reference evidence="1" key="2">
    <citation type="submission" date="2020-09" db="EMBL/GenBank/DDBJ databases">
        <authorList>
            <person name="Sun Q."/>
            <person name="Zhou Y."/>
        </authorList>
    </citation>
    <scope>NUCLEOTIDE SEQUENCE</scope>
    <source>
        <strain evidence="1">CGMCC 4.7201</strain>
    </source>
</reference>
<gene>
    <name evidence="1" type="ORF">GCM10012280_46080</name>
</gene>
<organism evidence="1 2">
    <name type="scientific">Wenjunlia tyrosinilytica</name>
    <dbReference type="NCBI Taxonomy" id="1544741"/>
    <lineage>
        <taxon>Bacteria</taxon>
        <taxon>Bacillati</taxon>
        <taxon>Actinomycetota</taxon>
        <taxon>Actinomycetes</taxon>
        <taxon>Kitasatosporales</taxon>
        <taxon>Streptomycetaceae</taxon>
        <taxon>Wenjunlia</taxon>
    </lineage>
</organism>
<dbReference type="Proteomes" id="UP000641932">
    <property type="component" value="Unassembled WGS sequence"/>
</dbReference>
<dbReference type="AlphaFoldDB" id="A0A918E046"/>
<dbReference type="EMBL" id="BMMS01000020">
    <property type="protein sequence ID" value="GGO93468.1"/>
    <property type="molecule type" value="Genomic_DNA"/>
</dbReference>
<evidence type="ECO:0000313" key="1">
    <source>
        <dbReference type="EMBL" id="GGO93468.1"/>
    </source>
</evidence>
<sequence>MKAVVLTPRGPFSLAASLRFLEGFTPTPYRGGRDGVLRLAFPSDDGHCTVTAAV</sequence>
<reference evidence="1" key="1">
    <citation type="journal article" date="2014" name="Int. J. Syst. Evol. Microbiol.">
        <title>Complete genome sequence of Corynebacterium casei LMG S-19264T (=DSM 44701T), isolated from a smear-ripened cheese.</title>
        <authorList>
            <consortium name="US DOE Joint Genome Institute (JGI-PGF)"/>
            <person name="Walter F."/>
            <person name="Albersmeier A."/>
            <person name="Kalinowski J."/>
            <person name="Ruckert C."/>
        </authorList>
    </citation>
    <scope>NUCLEOTIDE SEQUENCE</scope>
    <source>
        <strain evidence="1">CGMCC 4.7201</strain>
    </source>
</reference>
<proteinExistence type="predicted"/>
<protein>
    <submittedName>
        <fullName evidence="1">Uncharacterized protein</fullName>
    </submittedName>
</protein>
<evidence type="ECO:0000313" key="2">
    <source>
        <dbReference type="Proteomes" id="UP000641932"/>
    </source>
</evidence>
<keyword evidence="2" id="KW-1185">Reference proteome</keyword>